<sequence>MNSSSFMQAASAGGIVFLAHALKAGIDVNVRTADGFNALHCAARAGQVDTLHYLISRGADHNYLSGNGVGIKQTQAIHQAVEGNSLACFDILLQLEPQTTLASESNFRTLLSCIARSTNTDFVDTLIKHSVANFYMDDWPSFLAKEAAKAGQLALIESLLSDRRLSVIPTSKQPAQHSPLYQAAKNGHVAVVRALLAARQFREDQSQDSLNVKSRALRRAAKKGHAKVVTTLLESGGKAELLGRRALQHAAANGHVKAVDLLIHSPLVDINKASSGGDTALHLASRAGHLPVIRLLTNHEGIDALQRNTHGETPMLSAFWQSELNTVRFLSQHDPAFDHVGIDFTKDSISQMIKRLLKGGVLGVNAWGSRKSLLHLAAGLDDFELLETILDHEDFNLDLETLNATDYDGATPVEIASAKGSTAIVNLLVAHGASNTVVETKQRAQQDDRPLKNRRAPSSEDSDSDEDSEMDD</sequence>
<accession>A0A9W9D7C7</accession>
<reference evidence="5" key="1">
    <citation type="submission" date="2022-10" db="EMBL/GenBank/DDBJ databases">
        <title>Tapping the CABI collections for fungal endophytes: first genome assemblies for Collariella, Neodidymelliopsis, Ascochyta clinopodiicola, Didymella pomorum, Didymosphaeria variabile, Neocosmospora piperis and Neocucurbitaria cava.</title>
        <authorList>
            <person name="Hill R."/>
        </authorList>
    </citation>
    <scope>NUCLEOTIDE SEQUENCE</scope>
    <source>
        <strain evidence="5">IMI 355091</strain>
    </source>
</reference>
<dbReference type="Proteomes" id="UP001140510">
    <property type="component" value="Unassembled WGS sequence"/>
</dbReference>
<dbReference type="InterPro" id="IPR036770">
    <property type="entry name" value="Ankyrin_rpt-contain_sf"/>
</dbReference>
<keyword evidence="5" id="KW-0675">Receptor</keyword>
<feature type="repeat" description="ANK" evidence="3">
    <location>
        <begin position="408"/>
        <end position="440"/>
    </location>
</feature>
<dbReference type="SMART" id="SM00248">
    <property type="entry name" value="ANK"/>
    <property type="match status" value="11"/>
</dbReference>
<keyword evidence="6" id="KW-1185">Reference proteome</keyword>
<keyword evidence="1" id="KW-0677">Repeat</keyword>
<evidence type="ECO:0000256" key="3">
    <source>
        <dbReference type="PROSITE-ProRule" id="PRU00023"/>
    </source>
</evidence>
<feature type="compositionally biased region" description="Acidic residues" evidence="4">
    <location>
        <begin position="460"/>
        <end position="472"/>
    </location>
</feature>
<proteinExistence type="predicted"/>
<dbReference type="PROSITE" id="PS50088">
    <property type="entry name" value="ANK_REPEAT"/>
    <property type="match status" value="3"/>
</dbReference>
<dbReference type="EMBL" id="JAPEVA010000035">
    <property type="protein sequence ID" value="KAJ4405342.1"/>
    <property type="molecule type" value="Genomic_DNA"/>
</dbReference>
<dbReference type="Pfam" id="PF12796">
    <property type="entry name" value="Ank_2"/>
    <property type="match status" value="4"/>
</dbReference>
<evidence type="ECO:0000256" key="2">
    <source>
        <dbReference type="ARBA" id="ARBA00023043"/>
    </source>
</evidence>
<feature type="repeat" description="ANK" evidence="3">
    <location>
        <begin position="34"/>
        <end position="66"/>
    </location>
</feature>
<dbReference type="InterPro" id="IPR002110">
    <property type="entry name" value="Ankyrin_rpt"/>
</dbReference>
<dbReference type="PROSITE" id="PS50297">
    <property type="entry name" value="ANK_REP_REGION"/>
    <property type="match status" value="3"/>
</dbReference>
<feature type="region of interest" description="Disordered" evidence="4">
    <location>
        <begin position="438"/>
        <end position="472"/>
    </location>
</feature>
<feature type="repeat" description="ANK" evidence="3">
    <location>
        <begin position="276"/>
        <end position="299"/>
    </location>
</feature>
<dbReference type="OrthoDB" id="5596414at2759"/>
<organism evidence="5 6">
    <name type="scientific">Didymella pomorum</name>
    <dbReference type="NCBI Taxonomy" id="749634"/>
    <lineage>
        <taxon>Eukaryota</taxon>
        <taxon>Fungi</taxon>
        <taxon>Dikarya</taxon>
        <taxon>Ascomycota</taxon>
        <taxon>Pezizomycotina</taxon>
        <taxon>Dothideomycetes</taxon>
        <taxon>Pleosporomycetidae</taxon>
        <taxon>Pleosporales</taxon>
        <taxon>Pleosporineae</taxon>
        <taxon>Didymellaceae</taxon>
        <taxon>Didymella</taxon>
    </lineage>
</organism>
<feature type="compositionally biased region" description="Basic and acidic residues" evidence="4">
    <location>
        <begin position="440"/>
        <end position="451"/>
    </location>
</feature>
<evidence type="ECO:0000313" key="5">
    <source>
        <dbReference type="EMBL" id="KAJ4405342.1"/>
    </source>
</evidence>
<evidence type="ECO:0000256" key="4">
    <source>
        <dbReference type="SAM" id="MobiDB-lite"/>
    </source>
</evidence>
<dbReference type="Gene3D" id="1.25.40.20">
    <property type="entry name" value="Ankyrin repeat-containing domain"/>
    <property type="match status" value="4"/>
</dbReference>
<gene>
    <name evidence="5" type="primary">TRPA1</name>
    <name evidence="5" type="ORF">N0V91_005292</name>
</gene>
<dbReference type="SUPFAM" id="SSF48403">
    <property type="entry name" value="Ankyrin repeat"/>
    <property type="match status" value="1"/>
</dbReference>
<protein>
    <submittedName>
        <fullName evidence="5">Transient receptor putative cation channel sub A member 1</fullName>
    </submittedName>
</protein>
<name>A0A9W9D7C7_9PLEO</name>
<evidence type="ECO:0000256" key="1">
    <source>
        <dbReference type="ARBA" id="ARBA00022737"/>
    </source>
</evidence>
<comment type="caution">
    <text evidence="5">The sequence shown here is derived from an EMBL/GenBank/DDBJ whole genome shotgun (WGS) entry which is preliminary data.</text>
</comment>
<dbReference type="AlphaFoldDB" id="A0A9W9D7C7"/>
<dbReference type="PANTHER" id="PTHR24198:SF165">
    <property type="entry name" value="ANKYRIN REPEAT-CONTAINING PROTEIN-RELATED"/>
    <property type="match status" value="1"/>
</dbReference>
<keyword evidence="2 3" id="KW-0040">ANK repeat</keyword>
<dbReference type="PANTHER" id="PTHR24198">
    <property type="entry name" value="ANKYRIN REPEAT AND PROTEIN KINASE DOMAIN-CONTAINING PROTEIN"/>
    <property type="match status" value="1"/>
</dbReference>
<evidence type="ECO:0000313" key="6">
    <source>
        <dbReference type="Proteomes" id="UP001140510"/>
    </source>
</evidence>